<dbReference type="CDD" id="cd04269">
    <property type="entry name" value="ZnMc_adamalysin_II_like"/>
    <property type="match status" value="1"/>
</dbReference>
<dbReference type="GO" id="GO:0006508">
    <property type="term" value="P:proteolysis"/>
    <property type="evidence" value="ECO:0007669"/>
    <property type="project" value="InterPro"/>
</dbReference>
<feature type="active site" evidence="8">
    <location>
        <position position="342"/>
    </location>
</feature>
<keyword evidence="4 9" id="KW-0472">Membrane</keyword>
<accession>A0A8C0XLN5</accession>
<dbReference type="SMART" id="SM00050">
    <property type="entry name" value="DISIN"/>
    <property type="match status" value="1"/>
</dbReference>
<feature type="transmembrane region" description="Helical" evidence="9">
    <location>
        <begin position="682"/>
        <end position="704"/>
    </location>
</feature>
<evidence type="ECO:0000259" key="12">
    <source>
        <dbReference type="PROSITE" id="PS50215"/>
    </source>
</evidence>
<comment type="subcellular location">
    <subcellularLocation>
        <location evidence="1">Membrane</location>
        <topology evidence="1">Single-pass type I membrane protein</topology>
    </subcellularLocation>
</comment>
<dbReference type="SUPFAM" id="SSF57552">
    <property type="entry name" value="Blood coagulation inhibitor (disintegrin)"/>
    <property type="match status" value="1"/>
</dbReference>
<evidence type="ECO:0008006" key="14">
    <source>
        <dbReference type="Google" id="ProtNLM"/>
    </source>
</evidence>
<dbReference type="SMART" id="SM00608">
    <property type="entry name" value="ACR"/>
    <property type="match status" value="1"/>
</dbReference>
<evidence type="ECO:0000256" key="2">
    <source>
        <dbReference type="ARBA" id="ARBA00022692"/>
    </source>
</evidence>
<keyword evidence="2 9" id="KW-0812">Transmembrane</keyword>
<dbReference type="InterPro" id="IPR001762">
    <property type="entry name" value="Disintegrin_dom"/>
</dbReference>
<evidence type="ECO:0000256" key="5">
    <source>
        <dbReference type="ARBA" id="ARBA00023157"/>
    </source>
</evidence>
<dbReference type="PANTHER" id="PTHR11905:SF116">
    <property type="entry name" value="DISINTEGRIN AND METALLOPROTEINASE DOMAIN-CONTAINING PROTEIN 21"/>
    <property type="match status" value="1"/>
</dbReference>
<dbReference type="InterPro" id="IPR036436">
    <property type="entry name" value="Disintegrin_dom_sf"/>
</dbReference>
<evidence type="ECO:0000256" key="8">
    <source>
        <dbReference type="PROSITE-ProRule" id="PRU00276"/>
    </source>
</evidence>
<sequence>MAVHVSLEQVKITLLLLYLWPFLFLSGWPHQAGYGESHSPPEVVIPLRVTERGMKAPNWITYSLHLEGKRYIIHLKAKKFFVYRDLSVFTYNDQGALLEDQPFVQNDCYYHGYVEGDPESLVTVSTCLGGFQGMLQINGVAYEIKPKRLSATFEHLLYKIDSKETQSTSIRCVLTEEEIAQQLKFQENDNSILMQNSNTGWWVHRWFLELAIVVDHGRFVFRDSNISVVEMDVVMAVNIVDDLYNSLDVDVALIAIEIWNTENPFIKNNPHDMMVSFCTWKETNFNSRVHHDVAHIIIKQDYCTSVLTDSFYLGVCSNDRNCGLECVMDDRLVLFVSHLAHELGHTLGMKNDENTTCTCGGNQCIMNEMLLPAQAFSNCSYNHFFENVHKLTCLRDSPKPERIITKKRCGNSVVEDKEECDCGSVKLCEKDLCCLQNCILKPGTVCASGLCCKDCQFMPVGTVCRELNSECDLPEWCNGTSGACPEDVYIEDGTSCLDNGLCYEKRCNDLNEQCKKIFGTDASSANQSCYLAMNTKGDRFGHCGMEGGNYVRCQPEDVLCGRVQCDNVILIPLLSEHNTVHWTQINNTTCWGTDYHFGMTIPDIGEVKDGTQCGPGLMCLHRKCVSIPPWEGNCSPDTCNDRGVCNNKHHCHCNYGWDPPFCLNKGNGGSIDSGPSPKKKKFPVYIFIFIWLIALPLCTGLVICRKEGKSPLLLT</sequence>
<evidence type="ECO:0000256" key="6">
    <source>
        <dbReference type="PROSITE-ProRule" id="PRU00068"/>
    </source>
</evidence>
<evidence type="ECO:0000256" key="9">
    <source>
        <dbReference type="SAM" id="Phobius"/>
    </source>
</evidence>
<reference evidence="13" key="1">
    <citation type="submission" date="2023-09" db="UniProtKB">
        <authorList>
            <consortium name="Ensembl"/>
        </authorList>
    </citation>
    <scope>IDENTIFICATION</scope>
</reference>
<evidence type="ECO:0000313" key="13">
    <source>
        <dbReference type="Ensembl" id="ENSCCNP00000029764.1"/>
    </source>
</evidence>
<evidence type="ECO:0000256" key="1">
    <source>
        <dbReference type="ARBA" id="ARBA00004479"/>
    </source>
</evidence>
<dbReference type="Gene3D" id="3.40.390.10">
    <property type="entry name" value="Collagenase (Catalytic Domain)"/>
    <property type="match status" value="1"/>
</dbReference>
<evidence type="ECO:0000256" key="3">
    <source>
        <dbReference type="ARBA" id="ARBA00022989"/>
    </source>
</evidence>
<dbReference type="GO" id="GO:0009897">
    <property type="term" value="C:external side of plasma membrane"/>
    <property type="evidence" value="ECO:0007669"/>
    <property type="project" value="TreeGrafter"/>
</dbReference>
<dbReference type="InterPro" id="IPR034027">
    <property type="entry name" value="Reprolysin_adamalysin"/>
</dbReference>
<evidence type="ECO:0000259" key="10">
    <source>
        <dbReference type="PROSITE" id="PS50026"/>
    </source>
</evidence>
<dbReference type="Pfam" id="PF08516">
    <property type="entry name" value="ADAM_CR"/>
    <property type="match status" value="1"/>
</dbReference>
<dbReference type="PROSITE" id="PS01186">
    <property type="entry name" value="EGF_2"/>
    <property type="match status" value="1"/>
</dbReference>
<evidence type="ECO:0000256" key="4">
    <source>
        <dbReference type="ARBA" id="ARBA00023136"/>
    </source>
</evidence>
<dbReference type="Gene3D" id="4.10.70.10">
    <property type="entry name" value="Disintegrin domain"/>
    <property type="match status" value="1"/>
</dbReference>
<comment type="caution">
    <text evidence="7">Lacks conserved residue(s) required for the propagation of feature annotation.</text>
</comment>
<feature type="domain" description="EGF-like" evidence="10">
    <location>
        <begin position="630"/>
        <end position="663"/>
    </location>
</feature>
<feature type="domain" description="Disintegrin" evidence="11">
    <location>
        <begin position="406"/>
        <end position="492"/>
    </location>
</feature>
<dbReference type="InterPro" id="IPR001590">
    <property type="entry name" value="Peptidase_M12B"/>
</dbReference>
<dbReference type="InterPro" id="IPR018358">
    <property type="entry name" value="Disintegrin_CS"/>
</dbReference>
<feature type="disulfide bond" evidence="7">
    <location>
        <begin position="653"/>
        <end position="662"/>
    </location>
</feature>
<dbReference type="Pfam" id="PF01562">
    <property type="entry name" value="Pep_M12B_propep"/>
    <property type="match status" value="1"/>
</dbReference>
<keyword evidence="7" id="KW-0245">EGF-like domain</keyword>
<keyword evidence="3 9" id="KW-1133">Transmembrane helix</keyword>
<keyword evidence="5 7" id="KW-1015">Disulfide bond</keyword>
<dbReference type="PROSITE" id="PS00427">
    <property type="entry name" value="DISINTEGRIN_1"/>
    <property type="match status" value="1"/>
</dbReference>
<dbReference type="GO" id="GO:1990913">
    <property type="term" value="C:sperm head plasma membrane"/>
    <property type="evidence" value="ECO:0007669"/>
    <property type="project" value="TreeGrafter"/>
</dbReference>
<dbReference type="InterPro" id="IPR024079">
    <property type="entry name" value="MetalloPept_cat_dom_sf"/>
</dbReference>
<dbReference type="Pfam" id="PF00200">
    <property type="entry name" value="Disintegrin"/>
    <property type="match status" value="1"/>
</dbReference>
<dbReference type="FunFam" id="4.10.70.10:FF:000001">
    <property type="entry name" value="Disintegrin and metalloproteinase domain-containing protein 22"/>
    <property type="match status" value="1"/>
</dbReference>
<dbReference type="PROSITE" id="PS50215">
    <property type="entry name" value="ADAM_MEPRO"/>
    <property type="match status" value="1"/>
</dbReference>
<dbReference type="Pfam" id="PF01421">
    <property type="entry name" value="Reprolysin"/>
    <property type="match status" value="1"/>
</dbReference>
<name>A0A8C0XLN5_CASCN</name>
<dbReference type="SUPFAM" id="SSF55486">
    <property type="entry name" value="Metalloproteases ('zincins'), catalytic domain"/>
    <property type="match status" value="1"/>
</dbReference>
<dbReference type="PROSITE" id="PS50026">
    <property type="entry name" value="EGF_3"/>
    <property type="match status" value="1"/>
</dbReference>
<proteinExistence type="predicted"/>
<dbReference type="GO" id="GO:0004222">
    <property type="term" value="F:metalloendopeptidase activity"/>
    <property type="evidence" value="ECO:0007669"/>
    <property type="project" value="InterPro"/>
</dbReference>
<dbReference type="InterPro" id="IPR002870">
    <property type="entry name" value="Peptidase_M12B_N"/>
</dbReference>
<dbReference type="PANTHER" id="PTHR11905">
    <property type="entry name" value="ADAM A DISINTEGRIN AND METALLOPROTEASE DOMAIN"/>
    <property type="match status" value="1"/>
</dbReference>
<dbReference type="PROSITE" id="PS50214">
    <property type="entry name" value="DISINTEGRIN_2"/>
    <property type="match status" value="1"/>
</dbReference>
<organism evidence="13">
    <name type="scientific">Castor canadensis</name>
    <name type="common">American beaver</name>
    <dbReference type="NCBI Taxonomy" id="51338"/>
    <lineage>
        <taxon>Eukaryota</taxon>
        <taxon>Metazoa</taxon>
        <taxon>Chordata</taxon>
        <taxon>Craniata</taxon>
        <taxon>Vertebrata</taxon>
        <taxon>Euteleostomi</taxon>
        <taxon>Mammalia</taxon>
        <taxon>Eutheria</taxon>
        <taxon>Euarchontoglires</taxon>
        <taxon>Glires</taxon>
        <taxon>Rodentia</taxon>
        <taxon>Castorimorpha</taxon>
        <taxon>Castoridae</taxon>
        <taxon>Castor</taxon>
    </lineage>
</organism>
<dbReference type="GO" id="GO:0008584">
    <property type="term" value="P:male gonad development"/>
    <property type="evidence" value="ECO:0007669"/>
    <property type="project" value="TreeGrafter"/>
</dbReference>
<dbReference type="InterPro" id="IPR000742">
    <property type="entry name" value="EGF"/>
</dbReference>
<dbReference type="Ensembl" id="ENSCCNT00000037526.1">
    <property type="protein sequence ID" value="ENSCCNP00000029764.1"/>
    <property type="gene ID" value="ENSCCNG00000028534.1"/>
</dbReference>
<protein>
    <recommendedName>
        <fullName evidence="14">Disintegrin and metalloproteinase domain-containing protein 21</fullName>
    </recommendedName>
</protein>
<feature type="disulfide bond" evidence="6">
    <location>
        <begin position="464"/>
        <end position="484"/>
    </location>
</feature>
<evidence type="ECO:0000259" key="11">
    <source>
        <dbReference type="PROSITE" id="PS50214"/>
    </source>
</evidence>
<evidence type="ECO:0000256" key="7">
    <source>
        <dbReference type="PROSITE-ProRule" id="PRU00076"/>
    </source>
</evidence>
<dbReference type="AlphaFoldDB" id="A0A8C0XLN5"/>
<feature type="domain" description="Peptidase M12B" evidence="12">
    <location>
        <begin position="206"/>
        <end position="398"/>
    </location>
</feature>
<dbReference type="InterPro" id="IPR006586">
    <property type="entry name" value="ADAM_Cys-rich"/>
</dbReference>
<feature type="disulfide bond" evidence="8">
    <location>
        <begin position="359"/>
        <end position="364"/>
    </location>
</feature>
<dbReference type="PRINTS" id="PR00289">
    <property type="entry name" value="DISINTEGRIN"/>
</dbReference>